<dbReference type="KEGG" id="ksn:43589241"/>
<dbReference type="InterPro" id="IPR004342">
    <property type="entry name" value="EXS_C"/>
</dbReference>
<evidence type="ECO:0000256" key="5">
    <source>
        <dbReference type="SAM" id="MobiDB-lite"/>
    </source>
</evidence>
<accession>A0A5M6BXY2</accession>
<dbReference type="GeneID" id="43589241"/>
<evidence type="ECO:0000256" key="2">
    <source>
        <dbReference type="ARBA" id="ARBA00022692"/>
    </source>
</evidence>
<keyword evidence="4 6" id="KW-0472">Membrane</keyword>
<proteinExistence type="predicted"/>
<dbReference type="PANTHER" id="PTHR10783:SF46">
    <property type="entry name" value="PROTEIN ERD1 HOMOLOG 2"/>
    <property type="match status" value="1"/>
</dbReference>
<feature type="transmembrane region" description="Helical" evidence="6">
    <location>
        <begin position="151"/>
        <end position="173"/>
    </location>
</feature>
<comment type="subcellular location">
    <subcellularLocation>
        <location evidence="1">Membrane</location>
        <topology evidence="1">Multi-pass membrane protein</topology>
    </subcellularLocation>
</comment>
<feature type="transmembrane region" description="Helical" evidence="6">
    <location>
        <begin position="37"/>
        <end position="60"/>
    </location>
</feature>
<dbReference type="GO" id="GO:0016020">
    <property type="term" value="C:membrane"/>
    <property type="evidence" value="ECO:0007669"/>
    <property type="project" value="UniProtKB-SubCell"/>
</dbReference>
<feature type="transmembrane region" description="Helical" evidence="6">
    <location>
        <begin position="185"/>
        <end position="205"/>
    </location>
</feature>
<sequence>MDIDSPPSPEFPTDSHSTHKHLELPGFSASFPLPFRVLFLVGLAQLLWAVNLHILSSLGLDTSWILDLREERPVSEDDEGLLALDLGNGSGVEGETIELGERHLHHPRLGNAISLDDDREPDTPKRPTALNSIAAGGRIIRPPSNKLHGPIYKLFLLYTLWCGGGWLLFRLLSGGEEEEMEKWRVIPGLLALGVGAGVVVPWRGVGERERAGLRRAMKRILLPPLSAPVFFSDVILADILTSFAKVLGDMWISACQIWNGGITQGRVSQAGWSNWVTLAMVSLPYMLRFRQCLLEYYQSSWTSTRPLANALKYFSAFPVIFLSAAQKAVVKEIAQSKGLTVQELGEKHDRWFGEHRLFRLWLLAVCVNSMFSFWWDVEMDWGLALCEVDNWLGAKVGGKRDGTGLLGSPGLGAGIRRRGSTHDLGLLERVRRLFTRPQTVNHQRSPCPTPGPQFPDSPPSSRLASSSAGTSSSSSSTSPISTRSIFAFGLRQTLLLPDPIVYHLFTIIDLVLRFTWSLKLSSHLHTISEIESGVFMMEALELIRRWMWVFVRVEWEAVKMGEVARFGRGGGKVVWEEAKDDDRE</sequence>
<gene>
    <name evidence="7" type="ORF">CI109_106008</name>
</gene>
<dbReference type="OrthoDB" id="2159384at2759"/>
<evidence type="ECO:0000256" key="6">
    <source>
        <dbReference type="SAM" id="Phobius"/>
    </source>
</evidence>
<evidence type="ECO:0000256" key="1">
    <source>
        <dbReference type="ARBA" id="ARBA00004141"/>
    </source>
</evidence>
<dbReference type="EMBL" id="CP144061">
    <property type="protein sequence ID" value="WWD21522.1"/>
    <property type="molecule type" value="Genomic_DNA"/>
</dbReference>
<feature type="region of interest" description="Disordered" evidence="5">
    <location>
        <begin position="438"/>
        <end position="480"/>
    </location>
</feature>
<name>A0A5M6BXY2_9TREE</name>
<feature type="compositionally biased region" description="Low complexity" evidence="5">
    <location>
        <begin position="459"/>
        <end position="480"/>
    </location>
</feature>
<dbReference type="GO" id="GO:0005737">
    <property type="term" value="C:cytoplasm"/>
    <property type="evidence" value="ECO:0007669"/>
    <property type="project" value="TreeGrafter"/>
</dbReference>
<dbReference type="AlphaFoldDB" id="A0A5M6BXY2"/>
<feature type="transmembrane region" description="Helical" evidence="6">
    <location>
        <begin position="225"/>
        <end position="247"/>
    </location>
</feature>
<keyword evidence="3 6" id="KW-1133">Transmembrane helix</keyword>
<reference evidence="7" key="1">
    <citation type="submission" date="2017-08" db="EMBL/GenBank/DDBJ databases">
        <authorList>
            <person name="Cuomo C."/>
            <person name="Billmyre B."/>
            <person name="Heitman J."/>
        </authorList>
    </citation>
    <scope>NUCLEOTIDE SEQUENCE</scope>
    <source>
        <strain evidence="7">CBS 12478</strain>
    </source>
</reference>
<dbReference type="RefSeq" id="XP_031860612.1">
    <property type="nucleotide sequence ID" value="XM_032005100.1"/>
</dbReference>
<organism evidence="7 8">
    <name type="scientific">Kwoniella shandongensis</name>
    <dbReference type="NCBI Taxonomy" id="1734106"/>
    <lineage>
        <taxon>Eukaryota</taxon>
        <taxon>Fungi</taxon>
        <taxon>Dikarya</taxon>
        <taxon>Basidiomycota</taxon>
        <taxon>Agaricomycotina</taxon>
        <taxon>Tremellomycetes</taxon>
        <taxon>Tremellales</taxon>
        <taxon>Cryptococcaceae</taxon>
        <taxon>Kwoniella</taxon>
    </lineage>
</organism>
<feature type="compositionally biased region" description="Pro residues" evidence="5">
    <location>
        <begin position="447"/>
        <end position="458"/>
    </location>
</feature>
<dbReference type="Pfam" id="PF03124">
    <property type="entry name" value="EXS"/>
    <property type="match status" value="1"/>
</dbReference>
<keyword evidence="2 6" id="KW-0812">Transmembrane</keyword>
<evidence type="ECO:0000313" key="8">
    <source>
        <dbReference type="Proteomes" id="UP000322225"/>
    </source>
</evidence>
<dbReference type="PANTHER" id="PTHR10783">
    <property type="entry name" value="XENOTROPIC AND POLYTROPIC RETROVIRUS RECEPTOR 1-RELATED"/>
    <property type="match status" value="1"/>
</dbReference>
<evidence type="ECO:0000256" key="4">
    <source>
        <dbReference type="ARBA" id="ARBA00023136"/>
    </source>
</evidence>
<keyword evidence="8" id="KW-1185">Reference proteome</keyword>
<dbReference type="Proteomes" id="UP000322225">
    <property type="component" value="Chromosome 11"/>
</dbReference>
<evidence type="ECO:0000313" key="7">
    <source>
        <dbReference type="EMBL" id="WWD21522.1"/>
    </source>
</evidence>
<reference evidence="7" key="2">
    <citation type="submission" date="2024-01" db="EMBL/GenBank/DDBJ databases">
        <title>Comparative genomics of Cryptococcus and Kwoniella reveals pathogenesis evolution and contrasting modes of karyotype evolution via chromosome fusion or intercentromeric recombination.</title>
        <authorList>
            <person name="Coelho M.A."/>
            <person name="David-Palma M."/>
            <person name="Shea T."/>
            <person name="Bowers K."/>
            <person name="McGinley-Smith S."/>
            <person name="Mohammad A.W."/>
            <person name="Gnirke A."/>
            <person name="Yurkov A.M."/>
            <person name="Nowrousian M."/>
            <person name="Sun S."/>
            <person name="Cuomo C.A."/>
            <person name="Heitman J."/>
        </authorList>
    </citation>
    <scope>NUCLEOTIDE SEQUENCE</scope>
    <source>
        <strain evidence="7">CBS 12478</strain>
    </source>
</reference>
<evidence type="ECO:0000256" key="3">
    <source>
        <dbReference type="ARBA" id="ARBA00022989"/>
    </source>
</evidence>
<protein>
    <submittedName>
        <fullName evidence="7">Uncharacterized protein</fullName>
    </submittedName>
</protein>
<dbReference type="PROSITE" id="PS51380">
    <property type="entry name" value="EXS"/>
    <property type="match status" value="1"/>
</dbReference>